<accession>A0A7W5H157</accession>
<comment type="caution">
    <text evidence="2">The sequence shown here is derived from an EMBL/GenBank/DDBJ whole genome shotgun (WGS) entry which is preliminary data.</text>
</comment>
<proteinExistence type="predicted"/>
<dbReference type="AlphaFoldDB" id="A0A7W5H157"/>
<evidence type="ECO:0000313" key="2">
    <source>
        <dbReference type="EMBL" id="MBB3186006.1"/>
    </source>
</evidence>
<gene>
    <name evidence="2" type="ORF">FHX64_000169</name>
</gene>
<dbReference type="RefSeq" id="WP_183411940.1">
    <property type="nucleotide sequence ID" value="NZ_JACHYB010000001.1"/>
</dbReference>
<name>A0A7W5H157_9PORP</name>
<keyword evidence="3" id="KW-1185">Reference proteome</keyword>
<protein>
    <submittedName>
        <fullName evidence="2">Uncharacterized protein</fullName>
    </submittedName>
</protein>
<evidence type="ECO:0000313" key="3">
    <source>
        <dbReference type="Proteomes" id="UP000544222"/>
    </source>
</evidence>
<dbReference type="EMBL" id="JACHYB010000001">
    <property type="protein sequence ID" value="MBB3186006.1"/>
    <property type="molecule type" value="Genomic_DNA"/>
</dbReference>
<organism evidence="2 3">
    <name type="scientific">Microbacter margulisiae</name>
    <dbReference type="NCBI Taxonomy" id="1350067"/>
    <lineage>
        <taxon>Bacteria</taxon>
        <taxon>Pseudomonadati</taxon>
        <taxon>Bacteroidota</taxon>
        <taxon>Bacteroidia</taxon>
        <taxon>Bacteroidales</taxon>
        <taxon>Porphyromonadaceae</taxon>
        <taxon>Microbacter</taxon>
    </lineage>
</organism>
<dbReference type="Proteomes" id="UP000544222">
    <property type="component" value="Unassembled WGS sequence"/>
</dbReference>
<feature type="region of interest" description="Disordered" evidence="1">
    <location>
        <begin position="36"/>
        <end position="70"/>
    </location>
</feature>
<sequence>MKTEKKFSETDSSFNFDENIARDAELKGTITVDTPDLEEINPNEHPVIEPPIIADSNILGDETPADDKKD</sequence>
<evidence type="ECO:0000256" key="1">
    <source>
        <dbReference type="SAM" id="MobiDB-lite"/>
    </source>
</evidence>
<reference evidence="2 3" key="1">
    <citation type="submission" date="2020-08" db="EMBL/GenBank/DDBJ databases">
        <title>Genomic Encyclopedia of Type Strains, Phase IV (KMG-IV): sequencing the most valuable type-strain genomes for metagenomic binning, comparative biology and taxonomic classification.</title>
        <authorList>
            <person name="Goeker M."/>
        </authorList>
    </citation>
    <scope>NUCLEOTIDE SEQUENCE [LARGE SCALE GENOMIC DNA]</scope>
    <source>
        <strain evidence="2 3">DSM 27471</strain>
    </source>
</reference>